<evidence type="ECO:0000256" key="2">
    <source>
        <dbReference type="ARBA" id="ARBA00001966"/>
    </source>
</evidence>
<keyword evidence="10" id="KW-0479">Metal-binding</keyword>
<keyword evidence="20" id="KW-0812">Transmembrane</keyword>
<dbReference type="Gene3D" id="3.30.565.10">
    <property type="entry name" value="Histidine kinase-like ATPase, C-terminal domain"/>
    <property type="match status" value="1"/>
</dbReference>
<keyword evidence="19" id="KW-0175">Coiled coil</keyword>
<dbReference type="SUPFAM" id="SSF48452">
    <property type="entry name" value="TPR-like"/>
    <property type="match status" value="1"/>
</dbReference>
<dbReference type="SMART" id="SM00387">
    <property type="entry name" value="HATPase_c"/>
    <property type="match status" value="1"/>
</dbReference>
<evidence type="ECO:0000256" key="15">
    <source>
        <dbReference type="ARBA" id="ARBA00023012"/>
    </source>
</evidence>
<dbReference type="Pfam" id="PF07730">
    <property type="entry name" value="HisKA_3"/>
    <property type="match status" value="1"/>
</dbReference>
<evidence type="ECO:0000256" key="9">
    <source>
        <dbReference type="ARBA" id="ARBA00022679"/>
    </source>
</evidence>
<keyword evidence="12" id="KW-0418">Kinase</keyword>
<evidence type="ECO:0000256" key="18">
    <source>
        <dbReference type="ARBA" id="ARBA00030800"/>
    </source>
</evidence>
<comment type="function">
    <text evidence="17">Member of the two-component regulatory system NreB/NreC involved in the control of dissimilatory nitrate/nitrite reduction in response to oxygen. NreB functions as a direct oxygen sensor histidine kinase which is autophosphorylated, in the absence of oxygen, probably at the conserved histidine residue, and transfers its phosphate group probably to a conserved aspartate residue of NreC. NreB/NreC activates the expression of the nitrate (narGHJI) and nitrite (nir) reductase operons, as well as the putative nitrate transporter gene narT.</text>
</comment>
<dbReference type="EC" id="2.7.13.3" evidence="4"/>
<dbReference type="EMBL" id="JAVDQA010000002">
    <property type="protein sequence ID" value="MDR6300580.1"/>
    <property type="molecule type" value="Genomic_DNA"/>
</dbReference>
<comment type="cofactor">
    <cofactor evidence="2">
        <name>[4Fe-4S] cluster</name>
        <dbReference type="ChEBI" id="CHEBI:49883"/>
    </cofactor>
</comment>
<evidence type="ECO:0000256" key="8">
    <source>
        <dbReference type="ARBA" id="ARBA00022553"/>
    </source>
</evidence>
<keyword evidence="6" id="KW-0004">4Fe-4S</keyword>
<dbReference type="InterPro" id="IPR050482">
    <property type="entry name" value="Sensor_HK_TwoCompSys"/>
</dbReference>
<evidence type="ECO:0000256" key="3">
    <source>
        <dbReference type="ARBA" id="ARBA00004496"/>
    </source>
</evidence>
<organism evidence="22 23">
    <name type="scientific">Mesonia maritima</name>
    <dbReference type="NCBI Taxonomy" id="1793873"/>
    <lineage>
        <taxon>Bacteria</taxon>
        <taxon>Pseudomonadati</taxon>
        <taxon>Bacteroidota</taxon>
        <taxon>Flavobacteriia</taxon>
        <taxon>Flavobacteriales</taxon>
        <taxon>Flavobacteriaceae</taxon>
        <taxon>Mesonia</taxon>
    </lineage>
</organism>
<dbReference type="PANTHER" id="PTHR24421:SF10">
    <property type="entry name" value="NITRATE_NITRITE SENSOR PROTEIN NARQ"/>
    <property type="match status" value="1"/>
</dbReference>
<dbReference type="RefSeq" id="WP_309727484.1">
    <property type="nucleotide sequence ID" value="NZ_JAVDQA010000002.1"/>
</dbReference>
<comment type="catalytic activity">
    <reaction evidence="1">
        <text>ATP + protein L-histidine = ADP + protein N-phospho-L-histidine.</text>
        <dbReference type="EC" id="2.7.13.3"/>
    </reaction>
</comment>
<keyword evidence="11" id="KW-0547">Nucleotide-binding</keyword>
<keyword evidence="9" id="KW-0808">Transferase</keyword>
<evidence type="ECO:0000256" key="16">
    <source>
        <dbReference type="ARBA" id="ARBA00023014"/>
    </source>
</evidence>
<dbReference type="Proteomes" id="UP001257659">
    <property type="component" value="Unassembled WGS sequence"/>
</dbReference>
<keyword evidence="8" id="KW-0597">Phosphoprotein</keyword>
<comment type="caution">
    <text evidence="22">The sequence shown here is derived from an EMBL/GenBank/DDBJ whole genome shotgun (WGS) entry which is preliminary data.</text>
</comment>
<evidence type="ECO:0000256" key="10">
    <source>
        <dbReference type="ARBA" id="ARBA00022723"/>
    </source>
</evidence>
<evidence type="ECO:0000256" key="17">
    <source>
        <dbReference type="ARBA" id="ARBA00024827"/>
    </source>
</evidence>
<evidence type="ECO:0000256" key="14">
    <source>
        <dbReference type="ARBA" id="ARBA00023004"/>
    </source>
</evidence>
<keyword evidence="20" id="KW-0472">Membrane</keyword>
<dbReference type="InterPro" id="IPR003594">
    <property type="entry name" value="HATPase_dom"/>
</dbReference>
<dbReference type="SUPFAM" id="SSF55874">
    <property type="entry name" value="ATPase domain of HSP90 chaperone/DNA topoisomerase II/histidine kinase"/>
    <property type="match status" value="1"/>
</dbReference>
<comment type="subcellular location">
    <subcellularLocation>
        <location evidence="3">Cytoplasm</location>
    </subcellularLocation>
</comment>
<keyword evidence="14" id="KW-0408">Iron</keyword>
<evidence type="ECO:0000259" key="21">
    <source>
        <dbReference type="PROSITE" id="PS50109"/>
    </source>
</evidence>
<feature type="transmembrane region" description="Helical" evidence="20">
    <location>
        <begin position="325"/>
        <end position="345"/>
    </location>
</feature>
<evidence type="ECO:0000313" key="23">
    <source>
        <dbReference type="Proteomes" id="UP001257659"/>
    </source>
</evidence>
<dbReference type="PROSITE" id="PS50109">
    <property type="entry name" value="HIS_KIN"/>
    <property type="match status" value="1"/>
</dbReference>
<sequence length="583" mass="67076">MLQKKLFFFYFLFFCSFFILRAETFIQENDSLIPILKKEIKKHKGFSQAKLIDSLANLYRNQNKADLAFQYKEKAINLYKKLNAEEEAAKASLEVFSMLNSQDFIKVDPLPYLKAFEEYAIKNQDKKKLLQVSFSYGSYLFNTGDRNKIRDYYKNAIELSKKLKDSASLRRAYAHLGLLYSGRFLDQDSARKYYKKGYPKHILKKDSIMLLKYYINYANSYQKSGNYQTAINFLDSIKNFKIKKYELGYQTLIYRKYIKCYKALGDYKNAFAYQEKYNAVQDSLNLTKQNIAISDIKTKYETEKKEKENFILKTDLRKKQQTQTILWIVVISSVIVGTIISLLIAKNAKKKRQLIQQNQKLKLQQTEKELKQQELNTIDMMIAGQEKERQRLAEDLHDNLGSSLAAIRLNIETLKKTDKNSSSETLSKTLALINDAYQAVRGMAHKKQSGVMASSGLLPAIKRFAKNISNVDGLQVEVEEFGLDQKLENSLEITIFRIIQELVTNIIKHANATEATISLTSHNSSLNIIVEDNGKGFNKSKLHGKKDGIGLSTIEKRIEHLGGTLEIDSHQNRGTSIIINLPI</sequence>
<evidence type="ECO:0000256" key="20">
    <source>
        <dbReference type="SAM" id="Phobius"/>
    </source>
</evidence>
<dbReference type="InterPro" id="IPR005467">
    <property type="entry name" value="His_kinase_dom"/>
</dbReference>
<proteinExistence type="predicted"/>
<evidence type="ECO:0000313" key="22">
    <source>
        <dbReference type="EMBL" id="MDR6300580.1"/>
    </source>
</evidence>
<dbReference type="Gene3D" id="1.20.5.1930">
    <property type="match status" value="1"/>
</dbReference>
<keyword evidence="15" id="KW-0902">Two-component regulatory system</keyword>
<evidence type="ECO:0000256" key="19">
    <source>
        <dbReference type="SAM" id="Coils"/>
    </source>
</evidence>
<keyword evidence="7" id="KW-0963">Cytoplasm</keyword>
<dbReference type="PANTHER" id="PTHR24421">
    <property type="entry name" value="NITRATE/NITRITE SENSOR PROTEIN NARX-RELATED"/>
    <property type="match status" value="1"/>
</dbReference>
<gene>
    <name evidence="22" type="ORF">GGR31_001211</name>
</gene>
<dbReference type="PRINTS" id="PR00344">
    <property type="entry name" value="BCTRLSENSOR"/>
</dbReference>
<evidence type="ECO:0000256" key="11">
    <source>
        <dbReference type="ARBA" id="ARBA00022741"/>
    </source>
</evidence>
<reference evidence="22 23" key="1">
    <citation type="submission" date="2023-07" db="EMBL/GenBank/DDBJ databases">
        <title>Genomic Encyclopedia of Type Strains, Phase IV (KMG-IV): sequencing the most valuable type-strain genomes for metagenomic binning, comparative biology and taxonomic classification.</title>
        <authorList>
            <person name="Goeker M."/>
        </authorList>
    </citation>
    <scope>NUCLEOTIDE SEQUENCE [LARGE SCALE GENOMIC DNA]</scope>
    <source>
        <strain evidence="22 23">DSM 102814</strain>
    </source>
</reference>
<dbReference type="Gene3D" id="1.25.40.10">
    <property type="entry name" value="Tetratricopeptide repeat domain"/>
    <property type="match status" value="1"/>
</dbReference>
<dbReference type="InterPro" id="IPR004358">
    <property type="entry name" value="Sig_transdc_His_kin-like_C"/>
</dbReference>
<evidence type="ECO:0000256" key="4">
    <source>
        <dbReference type="ARBA" id="ARBA00012438"/>
    </source>
</evidence>
<keyword evidence="20" id="KW-1133">Transmembrane helix</keyword>
<feature type="domain" description="Histidine kinase" evidence="21">
    <location>
        <begin position="395"/>
        <end position="583"/>
    </location>
</feature>
<keyword evidence="23" id="KW-1185">Reference proteome</keyword>
<evidence type="ECO:0000256" key="12">
    <source>
        <dbReference type="ARBA" id="ARBA00022777"/>
    </source>
</evidence>
<keyword evidence="16" id="KW-0411">Iron-sulfur</keyword>
<dbReference type="InterPro" id="IPR011990">
    <property type="entry name" value="TPR-like_helical_dom_sf"/>
</dbReference>
<evidence type="ECO:0000256" key="13">
    <source>
        <dbReference type="ARBA" id="ARBA00022840"/>
    </source>
</evidence>
<accession>A0ABU1K5Q8</accession>
<dbReference type="InterPro" id="IPR036890">
    <property type="entry name" value="HATPase_C_sf"/>
</dbReference>
<feature type="coiled-coil region" evidence="19">
    <location>
        <begin position="344"/>
        <end position="376"/>
    </location>
</feature>
<dbReference type="CDD" id="cd16917">
    <property type="entry name" value="HATPase_UhpB-NarQ-NarX-like"/>
    <property type="match status" value="1"/>
</dbReference>
<evidence type="ECO:0000256" key="7">
    <source>
        <dbReference type="ARBA" id="ARBA00022490"/>
    </source>
</evidence>
<evidence type="ECO:0000256" key="5">
    <source>
        <dbReference type="ARBA" id="ARBA00017322"/>
    </source>
</evidence>
<name>A0ABU1K5Q8_9FLAO</name>
<evidence type="ECO:0000256" key="6">
    <source>
        <dbReference type="ARBA" id="ARBA00022485"/>
    </source>
</evidence>
<evidence type="ECO:0000256" key="1">
    <source>
        <dbReference type="ARBA" id="ARBA00000085"/>
    </source>
</evidence>
<dbReference type="Pfam" id="PF02518">
    <property type="entry name" value="HATPase_c"/>
    <property type="match status" value="1"/>
</dbReference>
<dbReference type="InterPro" id="IPR011712">
    <property type="entry name" value="Sig_transdc_His_kin_sub3_dim/P"/>
</dbReference>
<protein>
    <recommendedName>
        <fullName evidence="5">Oxygen sensor histidine kinase NreB</fullName>
        <ecNumber evidence="4">2.7.13.3</ecNumber>
    </recommendedName>
    <alternativeName>
        <fullName evidence="18">Nitrogen regulation protein B</fullName>
    </alternativeName>
</protein>
<keyword evidence="13" id="KW-0067">ATP-binding</keyword>